<accession>A0AA35R032</accession>
<feature type="domain" description="DNA mismatch repair protein S5" evidence="5">
    <location>
        <begin position="195"/>
        <end position="316"/>
    </location>
</feature>
<dbReference type="GO" id="GO:0032300">
    <property type="term" value="C:mismatch repair complex"/>
    <property type="evidence" value="ECO:0007669"/>
    <property type="project" value="InterPro"/>
</dbReference>
<evidence type="ECO:0000259" key="4">
    <source>
        <dbReference type="SMART" id="SM00853"/>
    </source>
</evidence>
<protein>
    <submittedName>
        <fullName evidence="6">DNA mismatch repair protein MutL</fullName>
    </submittedName>
</protein>
<dbReference type="InterPro" id="IPR014790">
    <property type="entry name" value="MutL_C"/>
</dbReference>
<dbReference type="Gene3D" id="3.30.230.10">
    <property type="match status" value="1"/>
</dbReference>
<dbReference type="PANTHER" id="PTHR10073:SF12">
    <property type="entry name" value="DNA MISMATCH REPAIR PROTEIN MLH1"/>
    <property type="match status" value="1"/>
</dbReference>
<evidence type="ECO:0000256" key="3">
    <source>
        <dbReference type="ARBA" id="ARBA00023204"/>
    </source>
</evidence>
<evidence type="ECO:0000313" key="6">
    <source>
        <dbReference type="EMBL" id="CAI7998915.1"/>
    </source>
</evidence>
<dbReference type="InterPro" id="IPR013507">
    <property type="entry name" value="DNA_mismatch_S5_2-like"/>
</dbReference>
<dbReference type="GO" id="GO:0005524">
    <property type="term" value="F:ATP binding"/>
    <property type="evidence" value="ECO:0007669"/>
    <property type="project" value="InterPro"/>
</dbReference>
<dbReference type="PANTHER" id="PTHR10073">
    <property type="entry name" value="DNA MISMATCH REPAIR PROTEIN MLH, PMS, MUTL"/>
    <property type="match status" value="1"/>
</dbReference>
<dbReference type="HAMAP" id="MF_00149">
    <property type="entry name" value="DNA_mis_repair"/>
    <property type="match status" value="1"/>
</dbReference>
<dbReference type="InterPro" id="IPR038973">
    <property type="entry name" value="MutL/Mlh/Pms-like"/>
</dbReference>
<dbReference type="Pfam" id="PF13589">
    <property type="entry name" value="HATPase_c_3"/>
    <property type="match status" value="1"/>
</dbReference>
<comment type="caution">
    <text evidence="6">The sequence shown here is derived from an EMBL/GenBank/DDBJ whole genome shotgun (WGS) entry which is preliminary data.</text>
</comment>
<feature type="domain" description="MutL C-terminal dimerisation" evidence="4">
    <location>
        <begin position="394"/>
        <end position="534"/>
    </location>
</feature>
<evidence type="ECO:0000256" key="2">
    <source>
        <dbReference type="ARBA" id="ARBA00022763"/>
    </source>
</evidence>
<dbReference type="InterPro" id="IPR036890">
    <property type="entry name" value="HATPase_C_sf"/>
</dbReference>
<dbReference type="InterPro" id="IPR042121">
    <property type="entry name" value="MutL_C_regsub"/>
</dbReference>
<sequence>MIAAGEVIERPASVVKELVENALDAGATEISVEIRGGGVEQIRVADNGYGIPHDEVELAFQRFATSKLSDASDLDAIPTLGFRGEALPSIASVARLSVVTRHADDDSGTRLEITEGRIVDRQRQGASPGTAMTVRQLFRNVPARRKFLRTTATETSHIQNMVTRYALAYPEVRFALDTGNSSLLTPGSGSLREAIAAIHGLNVAENMLDISVVDERSGQSTVGGVISQPALSRANRGYMSFFVNRRWVQSRMLGYALEQAYHGFLKERRYPLAVVNITIDYDQVDVNVHPSKTEVRFRSGDRVFSAIQQAVRQTLTAHSPVPEIRRAGATHPAYSPASRQPSRYFWPIEPFQPSPAPNAERTGELIPNEQDAASPTSNGDGGFTHKETLPVLRVLGQVQSTYIAAEGPDGMYLIDQHAAHERVLFEQIKADAATSAPQSQSLLEPLTIELNPRQQELAHAHQHLFSSLGLLIEPFGGDVYILRGVPSILVEVDPVRAFIDMLDEMAQGGDVESWSDRAAYSLACHAAIRAGKVLTHGEMTALTRQLEQCQQPHTCPHGRPTIIHLSGSLLEREFGRR</sequence>
<dbReference type="InterPro" id="IPR020568">
    <property type="entry name" value="Ribosomal_Su5_D2-typ_SF"/>
</dbReference>
<dbReference type="AlphaFoldDB" id="A0AA35R032"/>
<dbReference type="NCBIfam" id="TIGR00585">
    <property type="entry name" value="mutl"/>
    <property type="match status" value="1"/>
</dbReference>
<dbReference type="SUPFAM" id="SSF118116">
    <property type="entry name" value="DNA mismatch repair protein MutL"/>
    <property type="match status" value="1"/>
</dbReference>
<organism evidence="6 7">
    <name type="scientific">Geodia barretti</name>
    <name type="common">Barrett's horny sponge</name>
    <dbReference type="NCBI Taxonomy" id="519541"/>
    <lineage>
        <taxon>Eukaryota</taxon>
        <taxon>Metazoa</taxon>
        <taxon>Porifera</taxon>
        <taxon>Demospongiae</taxon>
        <taxon>Heteroscleromorpha</taxon>
        <taxon>Tetractinellida</taxon>
        <taxon>Astrophorina</taxon>
        <taxon>Geodiidae</taxon>
        <taxon>Geodia</taxon>
    </lineage>
</organism>
<dbReference type="SUPFAM" id="SSF54211">
    <property type="entry name" value="Ribosomal protein S5 domain 2-like"/>
    <property type="match status" value="1"/>
</dbReference>
<dbReference type="InterPro" id="IPR037198">
    <property type="entry name" value="MutL_C_sf"/>
</dbReference>
<dbReference type="CDD" id="cd00782">
    <property type="entry name" value="MutL_Trans"/>
    <property type="match status" value="1"/>
</dbReference>
<dbReference type="InterPro" id="IPR002099">
    <property type="entry name" value="MutL/Mlh/PMS"/>
</dbReference>
<evidence type="ECO:0000256" key="1">
    <source>
        <dbReference type="ARBA" id="ARBA00006082"/>
    </source>
</evidence>
<dbReference type="Gene3D" id="3.30.1540.20">
    <property type="entry name" value="MutL, C-terminal domain, dimerisation subdomain"/>
    <property type="match status" value="1"/>
</dbReference>
<dbReference type="InterPro" id="IPR014721">
    <property type="entry name" value="Ribsml_uS5_D2-typ_fold_subgr"/>
</dbReference>
<dbReference type="SMART" id="SM01340">
    <property type="entry name" value="DNA_mis_repair"/>
    <property type="match status" value="1"/>
</dbReference>
<dbReference type="CDD" id="cd16926">
    <property type="entry name" value="HATPase_MutL-MLH-PMS-like"/>
    <property type="match status" value="1"/>
</dbReference>
<dbReference type="EMBL" id="CASHTH010000354">
    <property type="protein sequence ID" value="CAI7998915.1"/>
    <property type="molecule type" value="Genomic_DNA"/>
</dbReference>
<dbReference type="SUPFAM" id="SSF55874">
    <property type="entry name" value="ATPase domain of HSP90 chaperone/DNA topoisomerase II/histidine kinase"/>
    <property type="match status" value="1"/>
</dbReference>
<dbReference type="Proteomes" id="UP001174909">
    <property type="component" value="Unassembled WGS sequence"/>
</dbReference>
<dbReference type="GO" id="GO:0030983">
    <property type="term" value="F:mismatched DNA binding"/>
    <property type="evidence" value="ECO:0007669"/>
    <property type="project" value="InterPro"/>
</dbReference>
<dbReference type="Gene3D" id="3.30.565.10">
    <property type="entry name" value="Histidine kinase-like ATPase, C-terminal domain"/>
    <property type="match status" value="1"/>
</dbReference>
<dbReference type="FunFam" id="3.30.565.10:FF:000003">
    <property type="entry name" value="DNA mismatch repair endonuclease MutL"/>
    <property type="match status" value="1"/>
</dbReference>
<dbReference type="InterPro" id="IPR042120">
    <property type="entry name" value="MutL_C_dimsub"/>
</dbReference>
<reference evidence="6" key="1">
    <citation type="submission" date="2023-03" db="EMBL/GenBank/DDBJ databases">
        <authorList>
            <person name="Steffen K."/>
            <person name="Cardenas P."/>
        </authorList>
    </citation>
    <scope>NUCLEOTIDE SEQUENCE</scope>
</reference>
<comment type="similarity">
    <text evidence="1">Belongs to the DNA mismatch repair MutL/HexB family.</text>
</comment>
<keyword evidence="7" id="KW-1185">Reference proteome</keyword>
<dbReference type="Gene3D" id="3.30.1370.100">
    <property type="entry name" value="MutL, C-terminal domain, regulatory subdomain"/>
    <property type="match status" value="1"/>
</dbReference>
<dbReference type="InterPro" id="IPR020667">
    <property type="entry name" value="DNA_mismatch_repair_MutL"/>
</dbReference>
<keyword evidence="2" id="KW-0227">DNA damage</keyword>
<evidence type="ECO:0000259" key="5">
    <source>
        <dbReference type="SMART" id="SM01340"/>
    </source>
</evidence>
<keyword evidence="3" id="KW-0234">DNA repair</keyword>
<dbReference type="GO" id="GO:0016887">
    <property type="term" value="F:ATP hydrolysis activity"/>
    <property type="evidence" value="ECO:0007669"/>
    <property type="project" value="InterPro"/>
</dbReference>
<evidence type="ECO:0000313" key="7">
    <source>
        <dbReference type="Proteomes" id="UP001174909"/>
    </source>
</evidence>
<dbReference type="InterPro" id="IPR014762">
    <property type="entry name" value="DNA_mismatch_repair_CS"/>
</dbReference>
<dbReference type="GO" id="GO:0006298">
    <property type="term" value="P:mismatch repair"/>
    <property type="evidence" value="ECO:0007669"/>
    <property type="project" value="InterPro"/>
</dbReference>
<name>A0AA35R032_GEOBA</name>
<dbReference type="GO" id="GO:0140664">
    <property type="term" value="F:ATP-dependent DNA damage sensor activity"/>
    <property type="evidence" value="ECO:0007669"/>
    <property type="project" value="InterPro"/>
</dbReference>
<dbReference type="Pfam" id="PF01119">
    <property type="entry name" value="DNA_mis_repair"/>
    <property type="match status" value="1"/>
</dbReference>
<gene>
    <name evidence="6" type="ORF">GBAR_LOCUS2562</name>
</gene>
<proteinExistence type="inferred from homology"/>
<dbReference type="Pfam" id="PF08676">
    <property type="entry name" value="MutL_C"/>
    <property type="match status" value="1"/>
</dbReference>
<dbReference type="SMART" id="SM00853">
    <property type="entry name" value="MutL_C"/>
    <property type="match status" value="1"/>
</dbReference>
<dbReference type="PROSITE" id="PS00058">
    <property type="entry name" value="DNA_MISMATCH_REPAIR_1"/>
    <property type="match status" value="1"/>
</dbReference>